<protein>
    <submittedName>
        <fullName evidence="2">Tripartite tricarboxylate transporter substrate binding protein</fullName>
    </submittedName>
</protein>
<accession>A0A9E7CWF1</accession>
<reference evidence="2" key="1">
    <citation type="submission" date="2021-09" db="EMBL/GenBank/DDBJ databases">
        <title>Network and meta-omics reveal the key degrader and cooperation patterns in an efficient 1,4-dioxane-degrading microbial community.</title>
        <authorList>
            <person name="Dai C."/>
        </authorList>
    </citation>
    <scope>NUCLEOTIDE SEQUENCE</scope>
    <source>
        <strain evidence="2">ZM13</strain>
    </source>
</reference>
<dbReference type="InterPro" id="IPR042100">
    <property type="entry name" value="Bug_dom1"/>
</dbReference>
<dbReference type="KEGG" id="apol:K9D25_06770"/>
<sequence>MRKTLTGFLSAVLAVGLGTLSLKAEPLAYPHKVVTLVTHSSPGGGSDVFLRELSKYLGKYIGATFIVENVQGGSGAKAVARVAAAPADGSVFYATTPTYIYTSLLSKPSATYKDLEPLVNLFADSEVIYTRADGPFKTLQDVIDKAKKERGRWGAANPASLERQAAEQLKRAAGVNAAIVTHEGGGDMMLNVLNGTLDIGIGEIQELRSQIDAGKIRLLATFNPARIPEKPDVPTVKESGFDVTLVKFRGLAGPKGLPDNVTKVWDEAIKNVLADPDYKARYTEEVLVPNYIPHAQYQAFITNFADTTEAFLKETGAVK</sequence>
<dbReference type="RefSeq" id="WP_244450097.1">
    <property type="nucleotide sequence ID" value="NZ_CP083239.1"/>
</dbReference>
<evidence type="ECO:0000313" key="2">
    <source>
        <dbReference type="EMBL" id="UOK72398.1"/>
    </source>
</evidence>
<organism evidence="2 3">
    <name type="scientific">Ancylobacter polymorphus</name>
    <dbReference type="NCBI Taxonomy" id="223390"/>
    <lineage>
        <taxon>Bacteria</taxon>
        <taxon>Pseudomonadati</taxon>
        <taxon>Pseudomonadota</taxon>
        <taxon>Alphaproteobacteria</taxon>
        <taxon>Hyphomicrobiales</taxon>
        <taxon>Xanthobacteraceae</taxon>
        <taxon>Ancylobacter</taxon>
    </lineage>
</organism>
<dbReference type="InterPro" id="IPR005064">
    <property type="entry name" value="BUG"/>
</dbReference>
<dbReference type="EMBL" id="CP083239">
    <property type="protein sequence ID" value="UOK72398.1"/>
    <property type="molecule type" value="Genomic_DNA"/>
</dbReference>
<evidence type="ECO:0000256" key="1">
    <source>
        <dbReference type="ARBA" id="ARBA00006987"/>
    </source>
</evidence>
<dbReference type="SUPFAM" id="SSF53850">
    <property type="entry name" value="Periplasmic binding protein-like II"/>
    <property type="match status" value="1"/>
</dbReference>
<gene>
    <name evidence="2" type="ORF">K9D25_06770</name>
</gene>
<dbReference type="Gene3D" id="3.40.190.10">
    <property type="entry name" value="Periplasmic binding protein-like II"/>
    <property type="match status" value="1"/>
</dbReference>
<evidence type="ECO:0000313" key="3">
    <source>
        <dbReference type="Proteomes" id="UP000831684"/>
    </source>
</evidence>
<dbReference type="AlphaFoldDB" id="A0A9E7CWF1"/>
<name>A0A9E7CWF1_9HYPH</name>
<dbReference type="Proteomes" id="UP000831684">
    <property type="component" value="Chromosome"/>
</dbReference>
<dbReference type="CDD" id="cd07012">
    <property type="entry name" value="PBP2_Bug_TTT"/>
    <property type="match status" value="1"/>
</dbReference>
<proteinExistence type="inferred from homology"/>
<dbReference type="PANTHER" id="PTHR42928">
    <property type="entry name" value="TRICARBOXYLATE-BINDING PROTEIN"/>
    <property type="match status" value="1"/>
</dbReference>
<comment type="similarity">
    <text evidence="1">Belongs to the UPF0065 (bug) family.</text>
</comment>
<dbReference type="Gene3D" id="3.40.190.150">
    <property type="entry name" value="Bordetella uptake gene, domain 1"/>
    <property type="match status" value="1"/>
</dbReference>
<dbReference type="PANTHER" id="PTHR42928:SF5">
    <property type="entry name" value="BLR1237 PROTEIN"/>
    <property type="match status" value="1"/>
</dbReference>
<dbReference type="PIRSF" id="PIRSF017082">
    <property type="entry name" value="YflP"/>
    <property type="match status" value="1"/>
</dbReference>
<dbReference type="Pfam" id="PF03401">
    <property type="entry name" value="TctC"/>
    <property type="match status" value="1"/>
</dbReference>